<dbReference type="PANTHER" id="PTHR43150:SF2">
    <property type="entry name" value="HYPERKINETIC, ISOFORM M"/>
    <property type="match status" value="1"/>
</dbReference>
<dbReference type="SUPFAM" id="SSF51430">
    <property type="entry name" value="NAD(P)-linked oxidoreductase"/>
    <property type="match status" value="1"/>
</dbReference>
<dbReference type="Gene3D" id="3.20.20.100">
    <property type="entry name" value="NADP-dependent oxidoreductase domain"/>
    <property type="match status" value="1"/>
</dbReference>
<evidence type="ECO:0000313" key="5">
    <source>
        <dbReference type="EMBL" id="SAL96179.1"/>
    </source>
</evidence>
<accession>A0A168L6W5</accession>
<evidence type="ECO:0000256" key="3">
    <source>
        <dbReference type="ARBA" id="ARBA00023002"/>
    </source>
</evidence>
<name>A0A168L6W5_ABSGL</name>
<evidence type="ECO:0000256" key="2">
    <source>
        <dbReference type="ARBA" id="ARBA00022857"/>
    </source>
</evidence>
<dbReference type="Pfam" id="PF00248">
    <property type="entry name" value="Aldo_ket_red"/>
    <property type="match status" value="1"/>
</dbReference>
<dbReference type="OMA" id="MNILANM"/>
<evidence type="ECO:0000256" key="1">
    <source>
        <dbReference type="ARBA" id="ARBA00006515"/>
    </source>
</evidence>
<dbReference type="InterPro" id="IPR005399">
    <property type="entry name" value="K_chnl_volt-dep_bsu_KCNAB-rel"/>
</dbReference>
<comment type="similarity">
    <text evidence="1">Belongs to the shaker potassium channel beta subunit family.</text>
</comment>
<keyword evidence="3" id="KW-0560">Oxidoreductase</keyword>
<dbReference type="InParanoid" id="A0A168L6W5"/>
<dbReference type="GO" id="GO:0016491">
    <property type="term" value="F:oxidoreductase activity"/>
    <property type="evidence" value="ECO:0007669"/>
    <property type="project" value="UniProtKB-KW"/>
</dbReference>
<keyword evidence="6" id="KW-1185">Reference proteome</keyword>
<gene>
    <name evidence="5" type="primary">ABSGL_01552.1 scaffold 1655</name>
</gene>
<dbReference type="STRING" id="4829.A0A168L6W5"/>
<dbReference type="EMBL" id="LT550711">
    <property type="protein sequence ID" value="SAL96179.1"/>
    <property type="molecule type" value="Genomic_DNA"/>
</dbReference>
<dbReference type="AlphaFoldDB" id="A0A168L6W5"/>
<keyword evidence="2" id="KW-0521">NADP</keyword>
<dbReference type="PANTHER" id="PTHR43150">
    <property type="entry name" value="HYPERKINETIC, ISOFORM M"/>
    <property type="match status" value="1"/>
</dbReference>
<reference evidence="5" key="1">
    <citation type="submission" date="2016-04" db="EMBL/GenBank/DDBJ databases">
        <authorList>
            <person name="Evans L.H."/>
            <person name="Alamgir A."/>
            <person name="Owens N."/>
            <person name="Weber N.D."/>
            <person name="Virtaneva K."/>
            <person name="Barbian K."/>
            <person name="Babar A."/>
            <person name="Rosenke K."/>
        </authorList>
    </citation>
    <scope>NUCLEOTIDE SEQUENCE [LARGE SCALE GENOMIC DNA]</scope>
    <source>
        <strain evidence="5">CBS 101.48</strain>
    </source>
</reference>
<sequence length="115" mass="12583">MGQSRHSLDSLSKTTLSLIGYVWASTVTKADKSEQRSKKSTLAHRLNCSPAQLAIAWCLAHPHVTSVILGASTPAQAAENAQALKLRSLLTTEIMHELDQILANKPEDVFDFRKS</sequence>
<feature type="domain" description="NADP-dependent oxidoreductase" evidence="4">
    <location>
        <begin position="36"/>
        <end position="102"/>
    </location>
</feature>
<dbReference type="InterPro" id="IPR036812">
    <property type="entry name" value="NAD(P)_OxRdtase_dom_sf"/>
</dbReference>
<dbReference type="InterPro" id="IPR023210">
    <property type="entry name" value="NADP_OxRdtase_dom"/>
</dbReference>
<protein>
    <recommendedName>
        <fullName evidence="4">NADP-dependent oxidoreductase domain-containing protein</fullName>
    </recommendedName>
</protein>
<dbReference type="Proteomes" id="UP000078561">
    <property type="component" value="Unassembled WGS sequence"/>
</dbReference>
<evidence type="ECO:0000313" key="6">
    <source>
        <dbReference type="Proteomes" id="UP000078561"/>
    </source>
</evidence>
<evidence type="ECO:0000259" key="4">
    <source>
        <dbReference type="Pfam" id="PF00248"/>
    </source>
</evidence>
<organism evidence="5">
    <name type="scientific">Absidia glauca</name>
    <name type="common">Pin mould</name>
    <dbReference type="NCBI Taxonomy" id="4829"/>
    <lineage>
        <taxon>Eukaryota</taxon>
        <taxon>Fungi</taxon>
        <taxon>Fungi incertae sedis</taxon>
        <taxon>Mucoromycota</taxon>
        <taxon>Mucoromycotina</taxon>
        <taxon>Mucoromycetes</taxon>
        <taxon>Mucorales</taxon>
        <taxon>Cunninghamellaceae</taxon>
        <taxon>Absidia</taxon>
    </lineage>
</organism>
<proteinExistence type="inferred from homology"/>
<dbReference type="OrthoDB" id="1720422at2759"/>